<protein>
    <submittedName>
        <fullName evidence="2">Formiminotransferase-cyclodeaminase</fullName>
    </submittedName>
</protein>
<comment type="caution">
    <text evidence="2">The sequence shown here is derived from an EMBL/GenBank/DDBJ whole genome shotgun (WGS) entry which is preliminary data.</text>
</comment>
<dbReference type="SUPFAM" id="SSF101262">
    <property type="entry name" value="Methenyltetrahydrofolate cyclohydrolase-like"/>
    <property type="match status" value="1"/>
</dbReference>
<dbReference type="RefSeq" id="WP_149956995.1">
    <property type="nucleotide sequence ID" value="NZ_BKDJ01000008.1"/>
</dbReference>
<keyword evidence="2" id="KW-0808">Transferase</keyword>
<sequence>MIGSETISDYLKRLAAREPTPGGGAAGALHAAQGAALLAMASRYTTGEKYAEHEHRARQIASRAEEIISASLQTADDDESAFGAVIAAYGRPAGTEAERTARSEAIQEAVLEAGAPPQALILLATEIVELSNDLVNFSNPNVISDVAAAAEAARAAIATALVTLHINISSLKEAEAQEGLRAAADRAEDALELAQAVTRRVREKVAA</sequence>
<name>A0A5A7NRY1_9MICC</name>
<evidence type="ECO:0000313" key="3">
    <source>
        <dbReference type="Proteomes" id="UP000325307"/>
    </source>
</evidence>
<dbReference type="EMBL" id="BKDJ01000008">
    <property type="protein sequence ID" value="GER23336.1"/>
    <property type="molecule type" value="Genomic_DNA"/>
</dbReference>
<dbReference type="InterPro" id="IPR036178">
    <property type="entry name" value="Formintransfe-cycloase-like_sf"/>
</dbReference>
<dbReference type="Pfam" id="PF04961">
    <property type="entry name" value="FTCD_C"/>
    <property type="match status" value="1"/>
</dbReference>
<dbReference type="GO" id="GO:0016740">
    <property type="term" value="F:transferase activity"/>
    <property type="evidence" value="ECO:0007669"/>
    <property type="project" value="UniProtKB-KW"/>
</dbReference>
<organism evidence="2 3">
    <name type="scientific">Zafaria cholistanensis</name>
    <dbReference type="NCBI Taxonomy" id="1682741"/>
    <lineage>
        <taxon>Bacteria</taxon>
        <taxon>Bacillati</taxon>
        <taxon>Actinomycetota</taxon>
        <taxon>Actinomycetes</taxon>
        <taxon>Micrococcales</taxon>
        <taxon>Micrococcaceae</taxon>
        <taxon>Zafaria</taxon>
    </lineage>
</organism>
<evidence type="ECO:0000259" key="1">
    <source>
        <dbReference type="Pfam" id="PF04961"/>
    </source>
</evidence>
<evidence type="ECO:0000313" key="2">
    <source>
        <dbReference type="EMBL" id="GER23336.1"/>
    </source>
</evidence>
<keyword evidence="3" id="KW-1185">Reference proteome</keyword>
<dbReference type="OrthoDB" id="5192822at2"/>
<proteinExistence type="predicted"/>
<dbReference type="AlphaFoldDB" id="A0A5A7NRY1"/>
<dbReference type="Proteomes" id="UP000325307">
    <property type="component" value="Unassembled WGS sequence"/>
</dbReference>
<accession>A0A5A7NRY1</accession>
<gene>
    <name evidence="2" type="ORF">NCCP1664_18320</name>
</gene>
<dbReference type="Gene3D" id="1.20.120.680">
    <property type="entry name" value="Formiminotetrahydrofolate cyclodeaminase monomer, up-and-down helical bundle"/>
    <property type="match status" value="1"/>
</dbReference>
<dbReference type="InterPro" id="IPR007044">
    <property type="entry name" value="Cyclodeamin/CycHdrlase"/>
</dbReference>
<feature type="domain" description="Cyclodeaminase/cyclohydrolase" evidence="1">
    <location>
        <begin position="6"/>
        <end position="185"/>
    </location>
</feature>
<reference evidence="2 3" key="1">
    <citation type="submission" date="2019-09" db="EMBL/GenBank/DDBJ databases">
        <title>Arthrobacter zafarii sp. nov., a moderately thermotolerant and halotolerant actinobacterium isolated from Cholistan desert soil of Pakistan.</title>
        <authorList>
            <person name="Amin A."/>
            <person name="Ahmed I."/>
            <person name="Khalid N."/>
            <person name="Schumann P."/>
            <person name="Busse H.J."/>
            <person name="Khan I.U."/>
            <person name="Li S."/>
            <person name="Li W.J."/>
        </authorList>
    </citation>
    <scope>NUCLEOTIDE SEQUENCE [LARGE SCALE GENOMIC DNA]</scope>
    <source>
        <strain evidence="2 3">NCCP-1664</strain>
    </source>
</reference>